<evidence type="ECO:0000313" key="1">
    <source>
        <dbReference type="EMBL" id="CAD1837934.1"/>
    </source>
</evidence>
<accession>A0A6V7Q423</accession>
<gene>
    <name evidence="1" type="ORF">CB5_LOCUS21145</name>
</gene>
<protein>
    <submittedName>
        <fullName evidence="1">Uncharacterized protein</fullName>
    </submittedName>
</protein>
<organism evidence="1">
    <name type="scientific">Ananas comosus var. bracteatus</name>
    <name type="common">red pineapple</name>
    <dbReference type="NCBI Taxonomy" id="296719"/>
    <lineage>
        <taxon>Eukaryota</taxon>
        <taxon>Viridiplantae</taxon>
        <taxon>Streptophyta</taxon>
        <taxon>Embryophyta</taxon>
        <taxon>Tracheophyta</taxon>
        <taxon>Spermatophyta</taxon>
        <taxon>Magnoliopsida</taxon>
        <taxon>Liliopsida</taxon>
        <taxon>Poales</taxon>
        <taxon>Bromeliaceae</taxon>
        <taxon>Bromelioideae</taxon>
        <taxon>Ananas</taxon>
    </lineage>
</organism>
<proteinExistence type="predicted"/>
<reference evidence="1" key="1">
    <citation type="submission" date="2020-07" db="EMBL/GenBank/DDBJ databases">
        <authorList>
            <person name="Lin J."/>
        </authorList>
    </citation>
    <scope>NUCLEOTIDE SEQUENCE</scope>
</reference>
<sequence>MQGVDPYVVALDVDAAAVEPSSRIVPLPAKAVAAGSRDDYEIRIARWGEIGPCLIQYRKPASAFALWSLAMTKTNEEDVTATTTTATAWKKICEVGIEEIKLRKRQIGSFTLINRDILIFITLQRRRLYGYSLSSRQLKKLGRVDSPYSALIPYTNTLHPCSRDDKVIAEK</sequence>
<dbReference type="AlphaFoldDB" id="A0A6V7Q423"/>
<name>A0A6V7Q423_ANACO</name>
<dbReference type="EMBL" id="LR862132">
    <property type="protein sequence ID" value="CAD1837934.1"/>
    <property type="molecule type" value="Genomic_DNA"/>
</dbReference>